<accession>A0ABW7RLM9</accession>
<evidence type="ECO:0000313" key="1">
    <source>
        <dbReference type="EMBL" id="MFH8588991.1"/>
    </source>
</evidence>
<keyword evidence="2" id="KW-1185">Reference proteome</keyword>
<dbReference type="RefSeq" id="WP_165484813.1">
    <property type="nucleotide sequence ID" value="NZ_CP108413.1"/>
</dbReference>
<gene>
    <name evidence="1" type="ORF">ACH4GP_32200</name>
</gene>
<dbReference type="EMBL" id="JBIRGH010000028">
    <property type="protein sequence ID" value="MFH8588991.1"/>
    <property type="molecule type" value="Genomic_DNA"/>
</dbReference>
<evidence type="ECO:0000313" key="2">
    <source>
        <dbReference type="Proteomes" id="UP001610990"/>
    </source>
</evidence>
<proteinExistence type="predicted"/>
<protein>
    <recommendedName>
        <fullName evidence="3">Resolvase/invertase-type recombinase catalytic domain-containing protein</fullName>
    </recommendedName>
</protein>
<evidence type="ECO:0008006" key="3">
    <source>
        <dbReference type="Google" id="ProtNLM"/>
    </source>
</evidence>
<name>A0ABW7RLM9_9ACTN</name>
<dbReference type="Proteomes" id="UP001610990">
    <property type="component" value="Unassembled WGS sequence"/>
</dbReference>
<sequence length="50" mass="5676">MLVTYAQADGKDRETCERILDHLAREGRKLIQYGRGPLQPDLEKAAHAQI</sequence>
<reference evidence="1 2" key="1">
    <citation type="submission" date="2024-10" db="EMBL/GenBank/DDBJ databases">
        <title>The Natural Products Discovery Center: Release of the First 8490 Sequenced Strains for Exploring Actinobacteria Biosynthetic Diversity.</title>
        <authorList>
            <person name="Kalkreuter E."/>
            <person name="Kautsar S.A."/>
            <person name="Yang D."/>
            <person name="Bader C.D."/>
            <person name="Teijaro C.N."/>
            <person name="Fluegel L."/>
            <person name="Davis C.M."/>
            <person name="Simpson J.R."/>
            <person name="Lauterbach L."/>
            <person name="Steele A.D."/>
            <person name="Gui C."/>
            <person name="Meng S."/>
            <person name="Li G."/>
            <person name="Viehrig K."/>
            <person name="Ye F."/>
            <person name="Su P."/>
            <person name="Kiefer A.F."/>
            <person name="Nichols A."/>
            <person name="Cepeda A.J."/>
            <person name="Yan W."/>
            <person name="Fan B."/>
            <person name="Jiang Y."/>
            <person name="Adhikari A."/>
            <person name="Zheng C.-J."/>
            <person name="Schuster L."/>
            <person name="Cowan T.M."/>
            <person name="Smanski M.J."/>
            <person name="Chevrette M.G."/>
            <person name="De Carvalho L.P.S."/>
            <person name="Shen B."/>
        </authorList>
    </citation>
    <scope>NUCLEOTIDE SEQUENCE [LARGE SCALE GENOMIC DNA]</scope>
    <source>
        <strain evidence="1 2">NPDC018013</strain>
    </source>
</reference>
<comment type="caution">
    <text evidence="1">The sequence shown here is derived from an EMBL/GenBank/DDBJ whole genome shotgun (WGS) entry which is preliminary data.</text>
</comment>
<organism evidence="1 2">
    <name type="scientific">Streptomyces celluloflavus</name>
    <dbReference type="NCBI Taxonomy" id="58344"/>
    <lineage>
        <taxon>Bacteria</taxon>
        <taxon>Bacillati</taxon>
        <taxon>Actinomycetota</taxon>
        <taxon>Actinomycetes</taxon>
        <taxon>Kitasatosporales</taxon>
        <taxon>Streptomycetaceae</taxon>
        <taxon>Streptomyces</taxon>
    </lineage>
</organism>